<feature type="compositionally biased region" description="Acidic residues" evidence="7">
    <location>
        <begin position="663"/>
        <end position="678"/>
    </location>
</feature>
<dbReference type="InterPro" id="IPR000569">
    <property type="entry name" value="HECT_dom"/>
</dbReference>
<dbReference type="FunFam" id="3.30.2160.10:FF:000002">
    <property type="entry name" value="Putative Ubiquitin-protein ligase E3C"/>
    <property type="match status" value="1"/>
</dbReference>
<dbReference type="GO" id="GO:0006511">
    <property type="term" value="P:ubiquitin-dependent protein catabolic process"/>
    <property type="evidence" value="ECO:0007669"/>
    <property type="project" value="TreeGrafter"/>
</dbReference>
<organism evidence="9 10">
    <name type="scientific">Podospora appendiculata</name>
    <dbReference type="NCBI Taxonomy" id="314037"/>
    <lineage>
        <taxon>Eukaryota</taxon>
        <taxon>Fungi</taxon>
        <taxon>Dikarya</taxon>
        <taxon>Ascomycota</taxon>
        <taxon>Pezizomycotina</taxon>
        <taxon>Sordariomycetes</taxon>
        <taxon>Sordariomycetidae</taxon>
        <taxon>Sordariales</taxon>
        <taxon>Podosporaceae</taxon>
        <taxon>Podospora</taxon>
    </lineage>
</organism>
<reference evidence="9" key="1">
    <citation type="journal article" date="2023" name="Mol. Phylogenet. Evol.">
        <title>Genome-scale phylogeny and comparative genomics of the fungal order Sordariales.</title>
        <authorList>
            <person name="Hensen N."/>
            <person name="Bonometti L."/>
            <person name="Westerberg I."/>
            <person name="Brannstrom I.O."/>
            <person name="Guillou S."/>
            <person name="Cros-Aarteil S."/>
            <person name="Calhoun S."/>
            <person name="Haridas S."/>
            <person name="Kuo A."/>
            <person name="Mondo S."/>
            <person name="Pangilinan J."/>
            <person name="Riley R."/>
            <person name="LaButti K."/>
            <person name="Andreopoulos B."/>
            <person name="Lipzen A."/>
            <person name="Chen C."/>
            <person name="Yan M."/>
            <person name="Daum C."/>
            <person name="Ng V."/>
            <person name="Clum A."/>
            <person name="Steindorff A."/>
            <person name="Ohm R.A."/>
            <person name="Martin F."/>
            <person name="Silar P."/>
            <person name="Natvig D.O."/>
            <person name="Lalanne C."/>
            <person name="Gautier V."/>
            <person name="Ament-Velasquez S.L."/>
            <person name="Kruys A."/>
            <person name="Hutchinson M.I."/>
            <person name="Powell A.J."/>
            <person name="Barry K."/>
            <person name="Miller A.N."/>
            <person name="Grigoriev I.V."/>
            <person name="Debuchy R."/>
            <person name="Gladieux P."/>
            <person name="Hiltunen Thoren M."/>
            <person name="Johannesson H."/>
        </authorList>
    </citation>
    <scope>NUCLEOTIDE SEQUENCE</scope>
    <source>
        <strain evidence="9">CBS 314.62</strain>
    </source>
</reference>
<feature type="active site" description="Glycyl thioester intermediate" evidence="6">
    <location>
        <position position="1146"/>
    </location>
</feature>
<keyword evidence="4" id="KW-0808">Transferase</keyword>
<name>A0AAE0X0T9_9PEZI</name>
<feature type="domain" description="HECT" evidence="8">
    <location>
        <begin position="810"/>
        <end position="1178"/>
    </location>
</feature>
<evidence type="ECO:0000256" key="6">
    <source>
        <dbReference type="PROSITE-ProRule" id="PRU00104"/>
    </source>
</evidence>
<evidence type="ECO:0000256" key="1">
    <source>
        <dbReference type="ARBA" id="ARBA00000885"/>
    </source>
</evidence>
<dbReference type="PROSITE" id="PS50096">
    <property type="entry name" value="IQ"/>
    <property type="match status" value="1"/>
</dbReference>
<dbReference type="Proteomes" id="UP001270362">
    <property type="component" value="Unassembled WGS sequence"/>
</dbReference>
<accession>A0AAE0X0T9</accession>
<evidence type="ECO:0000259" key="8">
    <source>
        <dbReference type="PROSITE" id="PS50237"/>
    </source>
</evidence>
<keyword evidence="10" id="KW-1185">Reference proteome</keyword>
<evidence type="ECO:0000256" key="3">
    <source>
        <dbReference type="ARBA" id="ARBA00012485"/>
    </source>
</evidence>
<dbReference type="GO" id="GO:0061630">
    <property type="term" value="F:ubiquitin protein ligase activity"/>
    <property type="evidence" value="ECO:0007669"/>
    <property type="project" value="UniProtKB-EC"/>
</dbReference>
<proteinExistence type="predicted"/>
<reference evidence="9" key="2">
    <citation type="submission" date="2023-06" db="EMBL/GenBank/DDBJ databases">
        <authorList>
            <consortium name="Lawrence Berkeley National Laboratory"/>
            <person name="Haridas S."/>
            <person name="Hensen N."/>
            <person name="Bonometti L."/>
            <person name="Westerberg I."/>
            <person name="Brannstrom I.O."/>
            <person name="Guillou S."/>
            <person name="Cros-Aarteil S."/>
            <person name="Calhoun S."/>
            <person name="Kuo A."/>
            <person name="Mondo S."/>
            <person name="Pangilinan J."/>
            <person name="Riley R."/>
            <person name="Labutti K."/>
            <person name="Andreopoulos B."/>
            <person name="Lipzen A."/>
            <person name="Chen C."/>
            <person name="Yanf M."/>
            <person name="Daum C."/>
            <person name="Ng V."/>
            <person name="Clum A."/>
            <person name="Steindorff A."/>
            <person name="Ohm R."/>
            <person name="Martin F."/>
            <person name="Silar P."/>
            <person name="Natvig D."/>
            <person name="Lalanne C."/>
            <person name="Gautier V."/>
            <person name="Ament-Velasquez S.L."/>
            <person name="Kruys A."/>
            <person name="Hutchinson M.I."/>
            <person name="Powell A.J."/>
            <person name="Barry K."/>
            <person name="Miller A.N."/>
            <person name="Grigoriev I.V."/>
            <person name="Debuchy R."/>
            <person name="Gladieux P."/>
            <person name="Thoren M.H."/>
            <person name="Johannesson H."/>
        </authorList>
    </citation>
    <scope>NUCLEOTIDE SEQUENCE</scope>
    <source>
        <strain evidence="9">CBS 314.62</strain>
    </source>
</reference>
<dbReference type="GO" id="GO:0000209">
    <property type="term" value="P:protein polyubiquitination"/>
    <property type="evidence" value="ECO:0007669"/>
    <property type="project" value="InterPro"/>
</dbReference>
<dbReference type="FunFam" id="3.30.2410.10:FF:000017">
    <property type="entry name" value="E3 ubiquitin-protein ligase UPL7"/>
    <property type="match status" value="1"/>
</dbReference>
<dbReference type="EMBL" id="JAULSO010000005">
    <property type="protein sequence ID" value="KAK3682468.1"/>
    <property type="molecule type" value="Genomic_DNA"/>
</dbReference>
<feature type="region of interest" description="Disordered" evidence="7">
    <location>
        <begin position="1"/>
        <end position="30"/>
    </location>
</feature>
<feature type="region of interest" description="Disordered" evidence="7">
    <location>
        <begin position="659"/>
        <end position="679"/>
    </location>
</feature>
<comment type="catalytic activity">
    <reaction evidence="1">
        <text>S-ubiquitinyl-[E2 ubiquitin-conjugating enzyme]-L-cysteine + [acceptor protein]-L-lysine = [E2 ubiquitin-conjugating enzyme]-L-cysteine + N(6)-ubiquitinyl-[acceptor protein]-L-lysine.</text>
        <dbReference type="EC" id="2.3.2.26"/>
    </reaction>
</comment>
<evidence type="ECO:0000256" key="4">
    <source>
        <dbReference type="ARBA" id="ARBA00022679"/>
    </source>
</evidence>
<dbReference type="CDD" id="cd00078">
    <property type="entry name" value="HECTc"/>
    <property type="match status" value="1"/>
</dbReference>
<dbReference type="Gene3D" id="3.30.2160.10">
    <property type="entry name" value="Hect, E3 ligase catalytic domain"/>
    <property type="match status" value="1"/>
</dbReference>
<dbReference type="SMART" id="SM00015">
    <property type="entry name" value="IQ"/>
    <property type="match status" value="1"/>
</dbReference>
<evidence type="ECO:0000256" key="7">
    <source>
        <dbReference type="SAM" id="MobiDB-lite"/>
    </source>
</evidence>
<dbReference type="PANTHER" id="PTHR45700:SF2">
    <property type="entry name" value="UBIQUITIN-PROTEIN LIGASE E3C"/>
    <property type="match status" value="1"/>
</dbReference>
<evidence type="ECO:0000256" key="5">
    <source>
        <dbReference type="ARBA" id="ARBA00022786"/>
    </source>
</evidence>
<evidence type="ECO:0000313" key="10">
    <source>
        <dbReference type="Proteomes" id="UP001270362"/>
    </source>
</evidence>
<keyword evidence="5 6" id="KW-0833">Ubl conjugation pathway</keyword>
<dbReference type="InterPro" id="IPR035983">
    <property type="entry name" value="Hect_E3_ubiquitin_ligase"/>
</dbReference>
<dbReference type="PROSITE" id="PS50237">
    <property type="entry name" value="HECT"/>
    <property type="match status" value="1"/>
</dbReference>
<evidence type="ECO:0000256" key="2">
    <source>
        <dbReference type="ARBA" id="ARBA00004906"/>
    </source>
</evidence>
<protein>
    <recommendedName>
        <fullName evidence="3">HECT-type E3 ubiquitin transferase</fullName>
        <ecNumber evidence="3">2.3.2.26</ecNumber>
    </recommendedName>
</protein>
<dbReference type="InterPro" id="IPR044611">
    <property type="entry name" value="E3A/B/C-like"/>
</dbReference>
<dbReference type="PANTHER" id="PTHR45700">
    <property type="entry name" value="UBIQUITIN-PROTEIN LIGASE E3C"/>
    <property type="match status" value="1"/>
</dbReference>
<dbReference type="Gene3D" id="3.90.1750.10">
    <property type="entry name" value="Hect, E3 ligase catalytic domains"/>
    <property type="match status" value="1"/>
</dbReference>
<dbReference type="EC" id="2.3.2.26" evidence="3"/>
<comment type="pathway">
    <text evidence="2">Protein modification; protein ubiquitination.</text>
</comment>
<evidence type="ECO:0000313" key="9">
    <source>
        <dbReference type="EMBL" id="KAK3682468.1"/>
    </source>
</evidence>
<dbReference type="SMART" id="SM00119">
    <property type="entry name" value="HECTc"/>
    <property type="match status" value="1"/>
</dbReference>
<gene>
    <name evidence="9" type="ORF">B0T22DRAFT_284992</name>
</gene>
<dbReference type="Pfam" id="PF00632">
    <property type="entry name" value="HECT"/>
    <property type="match status" value="1"/>
</dbReference>
<comment type="caution">
    <text evidence="9">The sequence shown here is derived from an EMBL/GenBank/DDBJ whole genome shotgun (WGS) entry which is preliminary data.</text>
</comment>
<dbReference type="SUPFAM" id="SSF56204">
    <property type="entry name" value="Hect, E3 ligase catalytic domain"/>
    <property type="match status" value="1"/>
</dbReference>
<dbReference type="Gene3D" id="3.30.2410.10">
    <property type="entry name" value="Hect, E3 ligase catalytic domain"/>
    <property type="match status" value="1"/>
</dbReference>
<dbReference type="AlphaFoldDB" id="A0AAE0X0T9"/>
<dbReference type="InterPro" id="IPR000048">
    <property type="entry name" value="IQ_motif_EF-hand-BS"/>
</dbReference>
<sequence>MFPTFTGSSRRSRNVNLSGQKTTNPFTSTSWAPSAAIGASKTVAHAQVERQQRQQERDRLRAALCIQKTWRGARERRNFRSACRQVLDQMYETPDSAMDTTERRSARAVPLVLAACQPSQLEDHGRLARVAHDLLQTKFGAFTSGAVDATRLDKLSRLFIIALERYGAGSTNVEARVFLEALDAIIKSRPQSLALLLGQYYRALGTYCHQIGPSPPSLQLQLLRTVVVAPLVAAAVPGSFTQSAYREFALSFLTQPGIPVLESNTECFSPEVDIDQLAESILAAAPGEPKTPEAQDALLWLLAHFIALKKTKNQQKAHSLYPNALYLLLSILAKPIRARFTACDPRGAGDDGEFDQDPQQALPAYTSSQLASLVDKVEISDLLEKFTSDHGETSFSEFDDASFLAGYILTLIYCFPTRGDDIRMRLYLADITTRQGPIPAIKFFWSAVSKTSIFSVIVSNEDATLDVLLQKRSLSESNTAGADSQWHREWRTILLFLELYVFVLRLMDDDDFFSELSPPDGALQPVSRLRSSGLPMESLKRLTLFLKHLGFTLYYNAAKLLEAATGLSEKTSGREGLFQPSTQKRNSVDVSQTDRGPAFVITAGIDFNAFRDLVAAAMRMLYERDSRRPFLPKRHWLMTSKFDMEAFLSAVVLEQKRQHELQEADNEGGENAGEDETETEYHSNFTFAGQTRFRHVQMEQLRAQQKKAARQRLLAAIGPKLEILRHMPFVIPFETRVQIFRQFIRLDKVQRRGGDTDPDIWRMRLLNSAGGLDPNSASQRSLLTKHHAQIKRGQVFRDAMNEFWDLGDGLKEPIQITFVDEFDIQEAGIDGGGVTKEFLTSVTKESFTQDQRLFITNNKNAFYPNPCAIDQQREALREAGIPEESATYRDSMNDLLKQYEFLGRVIGKCMYEGILIDINFAGFFLLKWSSANAADSYRANINDLHDLDEELYQGMLRLKNYTGNVSDLALDFTITDQVSLPNSPVRTVTRNLIPNGEDILVTNENRPLYISYVARHRLAVQPYAQTRAFLRGLGMIIDPAWLAMFNQTELQRLVGGDSSEINVEDLRRHTEYSGVYAIGDDGEEHPTVKLFWEVMHQLKDNERRDVLKYVTSTPRAPLLGFSQLSPAFTIRDGGQDQERLPSASTCVNLLKLPQYRSAAVLKSKLLYAVTSGAGFDLS</sequence>